<accession>A0A504X4I9</accession>
<dbReference type="SUPFAM" id="SSF56784">
    <property type="entry name" value="HAD-like"/>
    <property type="match status" value="1"/>
</dbReference>
<comment type="subcellular location">
    <subcellularLocation>
        <location evidence="1">Mitochondrion inner membrane</location>
        <topology evidence="1">Single-pass membrane protein</topology>
    </subcellularLocation>
</comment>
<keyword evidence="1" id="KW-0811">Translocation</keyword>
<dbReference type="VEuPathDB" id="TriTrypDB:LdCL_340019600"/>
<proteinExistence type="inferred from homology"/>
<evidence type="ECO:0000313" key="3">
    <source>
        <dbReference type="EMBL" id="TPP40047.1"/>
    </source>
</evidence>
<dbReference type="VEuPathDB" id="TriTrypDB:LdCL_340019500"/>
<keyword evidence="1" id="KW-0809">Transit peptide</keyword>
<keyword evidence="1" id="KW-0813">Transport</keyword>
<name>A0A504X4I9_LEIDO</name>
<dbReference type="VEuPathDB" id="TriTrypDB:LdBPK_341360.1"/>
<keyword evidence="1" id="KW-0496">Mitochondrion</keyword>
<dbReference type="Proteomes" id="UP000318447">
    <property type="component" value="Unassembled WGS sequence"/>
</dbReference>
<evidence type="ECO:0000313" key="4">
    <source>
        <dbReference type="Proteomes" id="UP000318447"/>
    </source>
</evidence>
<dbReference type="InterPro" id="IPR050365">
    <property type="entry name" value="TIM50"/>
</dbReference>
<dbReference type="Gene3D" id="3.40.50.1000">
    <property type="entry name" value="HAD superfamily/HAD-like"/>
    <property type="match status" value="1"/>
</dbReference>
<dbReference type="GO" id="GO:0005744">
    <property type="term" value="C:TIM23 mitochondrial import inner membrane translocase complex"/>
    <property type="evidence" value="ECO:0007669"/>
    <property type="project" value="UniProtKB-UniRule"/>
</dbReference>
<dbReference type="InterPro" id="IPR036412">
    <property type="entry name" value="HAD-like_sf"/>
</dbReference>
<gene>
    <name evidence="3" type="ORF">CGC21_26005</name>
</gene>
<dbReference type="InterPro" id="IPR004274">
    <property type="entry name" value="FCP1_dom"/>
</dbReference>
<dbReference type="FunFam" id="3.40.50.1000:FF:000284">
    <property type="entry name" value="Nuclear LIM interactor-interacting factor 1"/>
    <property type="match status" value="1"/>
</dbReference>
<dbReference type="SMART" id="SM00577">
    <property type="entry name" value="CPDc"/>
    <property type="match status" value="1"/>
</dbReference>
<dbReference type="PANTHER" id="PTHR12210">
    <property type="entry name" value="DULLARD PROTEIN PHOSPHATASE"/>
    <property type="match status" value="1"/>
</dbReference>
<reference evidence="4" key="1">
    <citation type="submission" date="2019-02" db="EMBL/GenBank/DDBJ databases">
        <title>FDA dAtabase for Regulatory Grade micrObial Sequences (FDA-ARGOS): Supporting development and validation of Infectious Disease Dx tests.</title>
        <authorList>
            <person name="Duncan R."/>
            <person name="Fisher C."/>
            <person name="Tallon L."/>
            <person name="Sadzewicz L."/>
            <person name="Sengamalay N."/>
            <person name="Ott S."/>
            <person name="Godinez A."/>
            <person name="Nagaraj S."/>
            <person name="Vavikolanu K."/>
            <person name="Nadendla S."/>
            <person name="Aluvathingal J."/>
            <person name="Sichtig H."/>
        </authorList>
    </citation>
    <scope>NUCLEOTIDE SEQUENCE [LARGE SCALE GENOMIC DNA]</scope>
    <source>
        <strain evidence="4">FDAARGOS_361</strain>
    </source>
</reference>
<comment type="similarity">
    <text evidence="1">Belongs to the TIM50 family.</text>
</comment>
<evidence type="ECO:0000256" key="1">
    <source>
        <dbReference type="RuleBase" id="RU365079"/>
    </source>
</evidence>
<dbReference type="VEuPathDB" id="TriTrypDB:LDHU3_34.2110"/>
<feature type="domain" description="FCP1 homology" evidence="2">
    <location>
        <begin position="1"/>
        <end position="168"/>
    </location>
</feature>
<comment type="subunit">
    <text evidence="1">Component of the TIM23 complex.</text>
</comment>
<dbReference type="VEuPathDB" id="TriTrypDB:LdBPK_341350.1"/>
<comment type="function">
    <text evidence="1">Essential component of the TIM23 complex, a complex that mediates the translocation of transit peptide-containing proteins across the mitochondrial inner membrane.</text>
</comment>
<organism evidence="3 4">
    <name type="scientific">Leishmania donovani</name>
    <dbReference type="NCBI Taxonomy" id="5661"/>
    <lineage>
        <taxon>Eukaryota</taxon>
        <taxon>Discoba</taxon>
        <taxon>Euglenozoa</taxon>
        <taxon>Kinetoplastea</taxon>
        <taxon>Metakinetoplastina</taxon>
        <taxon>Trypanosomatida</taxon>
        <taxon>Trypanosomatidae</taxon>
        <taxon>Leishmaniinae</taxon>
        <taxon>Leishmania</taxon>
    </lineage>
</organism>
<protein>
    <recommendedName>
        <fullName evidence="1">Mitochondrial import inner membrane translocase subunit TIM50</fullName>
    </recommendedName>
</protein>
<comment type="caution">
    <text evidence="3">The sequence shown here is derived from an EMBL/GenBank/DDBJ whole genome shotgun (WGS) entry which is preliminary data.</text>
</comment>
<dbReference type="Pfam" id="PF03031">
    <property type="entry name" value="NIF"/>
    <property type="match status" value="1"/>
</dbReference>
<evidence type="ECO:0000259" key="2">
    <source>
        <dbReference type="PROSITE" id="PS50969"/>
    </source>
</evidence>
<sequence>MGLHDDSKDRTRDPALQGVSLIDYNVLLRPHLKEFLEEVNQLFEVVFWTAGTASYCCAVLDALEQQVMQLPRSFYSHVELAKESHKMKSSTSHTNFYALSRTQTLEQQGYMKYLPMLGRKMSSVVMLDDNVRSFPLTPRNGIRIDAFDPDDRVLQRYMFALRRVQEEKPHEMEDALVQCLQQGQQEIARLEKDRALLDVLPVLRAVAQVPAGQDVTKELDHWRDLDYVRCDDFMETMNVRSAVRQQILGVTLPERRSTPIPAQKLSFMNSGFLESANAEMTLHHTPPAIQRFAPVRFARHAKRSATVAPMELQEVDHLLEELTALLVSQESGRDDAAIEPAILNAVADYVEGVDSTGAGLEQLRQALEAAVGEDGNSAKQRMKAAGCGRAIRLLRDAVSQA</sequence>
<dbReference type="VEuPathDB" id="TriTrypDB:LDHU3_34.2120"/>
<keyword evidence="1" id="KW-0653">Protein transport</keyword>
<dbReference type="InterPro" id="IPR023214">
    <property type="entry name" value="HAD_sf"/>
</dbReference>
<dbReference type="AlphaFoldDB" id="A0A504X4I9"/>
<dbReference type="EMBL" id="RHLC01000004">
    <property type="protein sequence ID" value="TPP40047.1"/>
    <property type="molecule type" value="Genomic_DNA"/>
</dbReference>
<dbReference type="GO" id="GO:0015031">
    <property type="term" value="P:protein transport"/>
    <property type="evidence" value="ECO:0007669"/>
    <property type="project" value="UniProtKB-KW"/>
</dbReference>
<dbReference type="PROSITE" id="PS50969">
    <property type="entry name" value="FCP1"/>
    <property type="match status" value="1"/>
</dbReference>